<dbReference type="EMBL" id="LSKU01000001">
    <property type="protein sequence ID" value="KXG44243.1"/>
    <property type="molecule type" value="Genomic_DNA"/>
</dbReference>
<gene>
    <name evidence="2" type="ORF">U473_09680</name>
</gene>
<feature type="chain" id="PRO_5007466336" description="LysM domain-containing protein" evidence="1">
    <location>
        <begin position="23"/>
        <end position="223"/>
    </location>
</feature>
<dbReference type="RefSeq" id="WP_068725726.1">
    <property type="nucleotide sequence ID" value="NZ_LSKU01000001.1"/>
</dbReference>
<evidence type="ECO:0008006" key="4">
    <source>
        <dbReference type="Google" id="ProtNLM"/>
    </source>
</evidence>
<dbReference type="Gene3D" id="1.10.10.1530">
    <property type="match status" value="1"/>
</dbReference>
<organism evidence="2 3">
    <name type="scientific">Tepidibacillus decaturensis</name>
    <dbReference type="NCBI Taxonomy" id="1413211"/>
    <lineage>
        <taxon>Bacteria</taxon>
        <taxon>Bacillati</taxon>
        <taxon>Bacillota</taxon>
        <taxon>Bacilli</taxon>
        <taxon>Bacillales</taxon>
        <taxon>Bacillaceae</taxon>
        <taxon>Tepidibacillus</taxon>
    </lineage>
</organism>
<dbReference type="Proteomes" id="UP000070352">
    <property type="component" value="Unassembled WGS sequence"/>
</dbReference>
<evidence type="ECO:0000313" key="2">
    <source>
        <dbReference type="EMBL" id="KXG44243.1"/>
    </source>
</evidence>
<evidence type="ECO:0000313" key="3">
    <source>
        <dbReference type="Proteomes" id="UP000070352"/>
    </source>
</evidence>
<sequence>MKKLIPITLGIALLATAGSVFAKTTGTEEVLSAKSSSVVQSYYDHGWHGKSTPFQNDELLSLLKINAETLAQELKAGKSLANIASEKGVSEQKVIDLLVKQHEERIDQAVKSGKMTKEQADQIKSTLQDRVKASVEQTGGFKRGFYKGKAFHKGNLDDVATTLGMSQEELLSELKAGKSIAEIAKEKGIDKQKVIDSLLEKEKERITNWIDQPWKITKDNKQN</sequence>
<reference evidence="2 3" key="1">
    <citation type="submission" date="2016-02" db="EMBL/GenBank/DDBJ databases">
        <title>Draft Genome for Tepidibacillus decaturensis nov. sp. Strain Z9, an Anaerobic, Moderately Thermophilic and Heterotrophic Bacterium from Deep Subsurface of the Illinois Basin, USA.</title>
        <authorList>
            <person name="Dong Y."/>
            <person name="Chang J.Y."/>
            <person name="Sanford R."/>
            <person name="Fouke B.W."/>
        </authorList>
    </citation>
    <scope>NUCLEOTIDE SEQUENCE [LARGE SCALE GENOMIC DNA]</scope>
    <source>
        <strain evidence="2 3">Z9</strain>
    </source>
</reference>
<dbReference type="OrthoDB" id="2375390at2"/>
<feature type="signal peptide" evidence="1">
    <location>
        <begin position="1"/>
        <end position="22"/>
    </location>
</feature>
<dbReference type="AlphaFoldDB" id="A0A135L5X0"/>
<accession>A0A135L5X0</accession>
<proteinExistence type="predicted"/>
<evidence type="ECO:0000256" key="1">
    <source>
        <dbReference type="SAM" id="SignalP"/>
    </source>
</evidence>
<protein>
    <recommendedName>
        <fullName evidence="4">LysM domain-containing protein</fullName>
    </recommendedName>
</protein>
<keyword evidence="3" id="KW-1185">Reference proteome</keyword>
<name>A0A135L5X0_9BACI</name>
<keyword evidence="1" id="KW-0732">Signal</keyword>
<dbReference type="STRING" id="1413211.U473_09680"/>
<comment type="caution">
    <text evidence="2">The sequence shown here is derived from an EMBL/GenBank/DDBJ whole genome shotgun (WGS) entry which is preliminary data.</text>
</comment>